<comment type="caution">
    <text evidence="2">The sequence shown here is derived from an EMBL/GenBank/DDBJ whole genome shotgun (WGS) entry which is preliminary data.</text>
</comment>
<dbReference type="InterPro" id="IPR029526">
    <property type="entry name" value="PGBD"/>
</dbReference>
<evidence type="ECO:0000259" key="1">
    <source>
        <dbReference type="Pfam" id="PF13843"/>
    </source>
</evidence>
<dbReference type="Pfam" id="PF13843">
    <property type="entry name" value="DDE_Tnp_1_7"/>
    <property type="match status" value="1"/>
</dbReference>
<gene>
    <name evidence="2" type="ORF">ILUMI_06780</name>
</gene>
<evidence type="ECO:0000313" key="3">
    <source>
        <dbReference type="Proteomes" id="UP000801492"/>
    </source>
</evidence>
<organism evidence="2 3">
    <name type="scientific">Ignelater luminosus</name>
    <name type="common">Cucubano</name>
    <name type="synonym">Pyrophorus luminosus</name>
    <dbReference type="NCBI Taxonomy" id="2038154"/>
    <lineage>
        <taxon>Eukaryota</taxon>
        <taxon>Metazoa</taxon>
        <taxon>Ecdysozoa</taxon>
        <taxon>Arthropoda</taxon>
        <taxon>Hexapoda</taxon>
        <taxon>Insecta</taxon>
        <taxon>Pterygota</taxon>
        <taxon>Neoptera</taxon>
        <taxon>Endopterygota</taxon>
        <taxon>Coleoptera</taxon>
        <taxon>Polyphaga</taxon>
        <taxon>Elateriformia</taxon>
        <taxon>Elateroidea</taxon>
        <taxon>Elateridae</taxon>
        <taxon>Agrypninae</taxon>
        <taxon>Pyrophorini</taxon>
        <taxon>Ignelater</taxon>
    </lineage>
</organism>
<sequence>MNSCVGISEAEAKHLHELISTSSSEDKVVDKPGPSKRRKTQDAVVPYFTWMSHNNFVPQNHTFDDTNSGFHPSQNLTAGNILTYFQCFFTQELAKGIAMETYRYFEFATRNANKSRYSRFNYWHETEWKEVFPFLEVTMLISRNKKLKQSECWSQHSLLQTPIFHKVMSRDRREVCMLTTLHTNNIVDTGKKNRHGEPIEKPECVKYYNENMGSIDKIDMLPRMHQKDNEMVQKSILPFSRFSCYKFPCHVQSED</sequence>
<dbReference type="PANTHER" id="PTHR46599:SF3">
    <property type="entry name" value="PIGGYBAC TRANSPOSABLE ELEMENT-DERIVED PROTEIN 4"/>
    <property type="match status" value="1"/>
</dbReference>
<accession>A0A8K0DET7</accession>
<evidence type="ECO:0000313" key="2">
    <source>
        <dbReference type="EMBL" id="KAF2899395.1"/>
    </source>
</evidence>
<dbReference type="AlphaFoldDB" id="A0A8K0DET7"/>
<reference evidence="2" key="1">
    <citation type="submission" date="2019-08" db="EMBL/GenBank/DDBJ databases">
        <title>The genome of the North American firefly Photinus pyralis.</title>
        <authorList>
            <consortium name="Photinus pyralis genome working group"/>
            <person name="Fallon T.R."/>
            <person name="Sander Lower S.E."/>
            <person name="Weng J.-K."/>
        </authorList>
    </citation>
    <scope>NUCLEOTIDE SEQUENCE</scope>
    <source>
        <strain evidence="2">TRF0915ILg1</strain>
        <tissue evidence="2">Whole body</tissue>
    </source>
</reference>
<dbReference type="OrthoDB" id="8191242at2759"/>
<dbReference type="Proteomes" id="UP000801492">
    <property type="component" value="Unassembled WGS sequence"/>
</dbReference>
<name>A0A8K0DET7_IGNLU</name>
<dbReference type="EMBL" id="VTPC01002828">
    <property type="protein sequence ID" value="KAF2899395.1"/>
    <property type="molecule type" value="Genomic_DNA"/>
</dbReference>
<proteinExistence type="predicted"/>
<dbReference type="PANTHER" id="PTHR46599">
    <property type="entry name" value="PIGGYBAC TRANSPOSABLE ELEMENT-DERIVED PROTEIN 4"/>
    <property type="match status" value="1"/>
</dbReference>
<keyword evidence="3" id="KW-1185">Reference proteome</keyword>
<protein>
    <recommendedName>
        <fullName evidence="1">PiggyBac transposable element-derived protein domain-containing protein</fullName>
    </recommendedName>
</protein>
<feature type="domain" description="PiggyBac transposable element-derived protein" evidence="1">
    <location>
        <begin position="83"/>
        <end position="172"/>
    </location>
</feature>